<name>A0AAQ3QVJ1_9BACT</name>
<dbReference type="EMBL" id="CP136920">
    <property type="protein sequence ID" value="WOO40862.1"/>
    <property type="molecule type" value="Genomic_DNA"/>
</dbReference>
<keyword evidence="5" id="KW-1185">Reference proteome</keyword>
<dbReference type="InterPro" id="IPR032260">
    <property type="entry name" value="DUF5060"/>
</dbReference>
<evidence type="ECO:0000259" key="2">
    <source>
        <dbReference type="Pfam" id="PF12904"/>
    </source>
</evidence>
<dbReference type="Gene3D" id="3.40.50.880">
    <property type="match status" value="1"/>
</dbReference>
<proteinExistence type="predicted"/>
<dbReference type="Gene3D" id="2.60.40.10">
    <property type="entry name" value="Immunoglobulins"/>
    <property type="match status" value="1"/>
</dbReference>
<dbReference type="Pfam" id="PF16586">
    <property type="entry name" value="DUF5060"/>
    <property type="match status" value="1"/>
</dbReference>
<feature type="domain" description="DUF5060" evidence="3">
    <location>
        <begin position="527"/>
        <end position="611"/>
    </location>
</feature>
<reference evidence="4 5" key="1">
    <citation type="submission" date="2023-10" db="EMBL/GenBank/DDBJ databases">
        <title>Rubellicoccus peritrichatus gen. nov., sp. nov., isolated from an algae of coral reef tank.</title>
        <authorList>
            <person name="Luo J."/>
        </authorList>
    </citation>
    <scope>NUCLEOTIDE SEQUENCE [LARGE SCALE GENOMIC DNA]</scope>
    <source>
        <strain evidence="4 5">CR14</strain>
    </source>
</reference>
<dbReference type="Proteomes" id="UP001304300">
    <property type="component" value="Chromosome"/>
</dbReference>
<accession>A0AAQ3QVJ1</accession>
<evidence type="ECO:0000259" key="3">
    <source>
        <dbReference type="Pfam" id="PF16586"/>
    </source>
</evidence>
<feature type="region of interest" description="Disordered" evidence="1">
    <location>
        <begin position="502"/>
        <end position="523"/>
    </location>
</feature>
<dbReference type="Pfam" id="PF12904">
    <property type="entry name" value="Collagen_bind_2"/>
    <property type="match status" value="1"/>
</dbReference>
<evidence type="ECO:0000256" key="1">
    <source>
        <dbReference type="SAM" id="MobiDB-lite"/>
    </source>
</evidence>
<dbReference type="InterPro" id="IPR013783">
    <property type="entry name" value="Ig-like_fold"/>
</dbReference>
<feature type="domain" description="Putative collagen-binding" evidence="2">
    <location>
        <begin position="1019"/>
        <end position="1106"/>
    </location>
</feature>
<dbReference type="KEGG" id="puo:RZN69_19740"/>
<evidence type="ECO:0000313" key="5">
    <source>
        <dbReference type="Proteomes" id="UP001304300"/>
    </source>
</evidence>
<evidence type="ECO:0000313" key="4">
    <source>
        <dbReference type="EMBL" id="WOO40862.1"/>
    </source>
</evidence>
<dbReference type="InterPro" id="IPR024749">
    <property type="entry name" value="Collagen-bd_put"/>
</dbReference>
<feature type="region of interest" description="Disordered" evidence="1">
    <location>
        <begin position="1556"/>
        <end position="1603"/>
    </location>
</feature>
<dbReference type="RefSeq" id="WP_317833096.1">
    <property type="nucleotide sequence ID" value="NZ_CP136920.1"/>
</dbReference>
<protein>
    <submittedName>
        <fullName evidence="4">DUF5060 domain-containing protein</fullName>
    </submittedName>
</protein>
<dbReference type="SUPFAM" id="SSF52317">
    <property type="entry name" value="Class I glutamine amidotransferase-like"/>
    <property type="match status" value="1"/>
</dbReference>
<feature type="compositionally biased region" description="Low complexity" evidence="1">
    <location>
        <begin position="1583"/>
        <end position="1598"/>
    </location>
</feature>
<sequence>MRNSIALILFSAAAQIAAGQQEVTSLTLINADTDLPIAAHSPLLDGASLDLNTLPTRNLNIQANTSPTAVGSVRFGYDGNANYRTESTAPYAFEGDNAGNYEPWTPTVGSHSVTATPYTAANGGGSAGAPLTINFTVTDSNTGGGENPSGSGAWIESGGMVVIEPESGDLVSDWVARPSTFTTDPTMAGSLGDGWLEWTGAQYFGNTQTEAQVNGIITYNFEIETEGDYIFVWRTKQYNEGTFDSGNDNYVRFNTGTAVSGYQDFGNFTKVWVQSKDAWSWTTTFEPVHGVFYGNGQARRHYTPGTHSIQIAARSPGHSIDRIVLYHTSVTFNQNNFESAPESERSGGSTSSLIFDATEDFPTINGGEVPYYIDNTYDALAIDAANTSYRDKFARAQLTFNGTSDDYDVTITTLTEEDGECTYRLLVDGAIVGTYQNPRVGNAGDLQPHTHTWSSVTINNGVTVAIESNTDSNDLILEGGVGPEFAWARGRWQQIELVASVEPPPPSAAENTPSAGVYGETDNSSNYKKWHRVTVAFEGPSTSEDATTNPFTDYRLNVTFTHPVSGKSYLVPGYYAADGNAGESGANSGNIWRAHFSPDEIGTWNYSASFRTGSNIAINSDAAAGSSTSFDGASGSFNVVASDKTGLDLRGKGRLEYDDTRYLKFAETGDPFLKVGADAPENFLAYSDFDNTYNHGGANYIKSWAPHVQDWNTGDPAWKSGKGKGIIGAINYLASEGQNVFSFLTYNAGGDSKDVWPYISHTDPFRFDCSKLDQWEIIFTHGDRMGMYLHFKTQETENDDLSGPGSAFALDDGNLGNERKLYYRELIARFGHHLALNWNLGEENTQTTAQQRDMAQFFYDNDPYGHNIVLHTYPGEQELRYRNLLGTGSKLTGASVQINYNQVHQETLQWIDESTAAGKPWVVANDEQGPANYANPPDDGYPGYAGGTTPSQKQMRAFSLWGNLMAGGAGIELYAGYLVPESDLTLQDFRSRDRMWDYNRHALNFFEMYLPFAEMDNANDLIGNTSDDNSKYCFAKEGEVYAIYLPNGGSTNLNLSAASGDFNVYWYDPRDGGDLQTGSVASVSGGNNVSLGTAPSDTTEDWAILVKRSKQVAYIHGDVSQDGTVPSGAAAPYDQMLLTDSGSTGLSQFKTMVEAEGYSIDQFYDQTTTLDASFLDNYDVVIFGLHQKIWSSAEKTALNDWLQAGGGMLIYSDSAAGGKFDVVGAQNTTGQTVVNNLISSYGMEVTVDQANGIKAYRAGPSASHGIVQGRPILEGEGVSPIAVDPTGSATVLIPYINNSDYKVSGDPNVPHQQNLTISNPDFAALALRPVGSGNIIAMFDRQPMWNNGPGSDIEERDNEEILRRIVRFLAGDLINLGLPFVEDFESHINGQAVAENNGWQKTGTGTADVQNIVTNGGNLALELKGEVDVQRELSTSQNLIWCDMNIRPAANPVGLEPDVPAGSSVAMFFDESGYLNLRNGASWIIPAGLNSINLSEWQRISIELNYSTQQYSVWLNDVRIAQNYSFANSDSSFSGIQFVHTLDTSTYLDNISADTIEPNDLDNDGDGLSNSWEIAKGLDPDDNGSSNPSNGPSGNPDGDTFDNLTEFALDLDPFGNDSHRGPKPQVEEVSDVSYVGIVYRENTMTDRIVYTIESSSDLSQTPWTNVVGEKIVLDPDPDSDGSSRLVQVRTPMTTDTVFLRLRTELP</sequence>
<gene>
    <name evidence="4" type="ORF">RZN69_19740</name>
</gene>
<organism evidence="4 5">
    <name type="scientific">Rubellicoccus peritrichatus</name>
    <dbReference type="NCBI Taxonomy" id="3080537"/>
    <lineage>
        <taxon>Bacteria</taxon>
        <taxon>Pseudomonadati</taxon>
        <taxon>Verrucomicrobiota</taxon>
        <taxon>Opitutia</taxon>
        <taxon>Puniceicoccales</taxon>
        <taxon>Cerasicoccaceae</taxon>
        <taxon>Rubellicoccus</taxon>
    </lineage>
</organism>
<dbReference type="InterPro" id="IPR029062">
    <property type="entry name" value="Class_I_gatase-like"/>
</dbReference>
<dbReference type="Gene3D" id="3.20.20.80">
    <property type="entry name" value="Glycosidases"/>
    <property type="match status" value="1"/>
</dbReference>